<sequence>MEILHQLGDLAGFLDTNDTLRIRNLQVDGLSGWWIGRVNNGESCACFQNTHNCNHKVDSSISVDHHNVASLNSCLDKVVTDNVGGLINLFVRENTILCTLLQERGSLNHTGSVWMLVCIIAEDVLNGTAEITPVEIYGGVCFPFESWTNTAMSLTDPAIDDDSCSVALLCWKESLNNGGGASNFLDFWRLSAISVKGTRLSDPLEYVSETSFENEANELFGSISTLTTKASPDSVFVATTISSSPVSL</sequence>
<protein>
    <submittedName>
        <fullName evidence="1">Uncharacterized protein</fullName>
    </submittedName>
</protein>
<dbReference type="EMBL" id="JAEUBE010000366">
    <property type="protein sequence ID" value="KAH3663557.1"/>
    <property type="molecule type" value="Genomic_DNA"/>
</dbReference>
<evidence type="ECO:0000313" key="1">
    <source>
        <dbReference type="EMBL" id="KAH3663557.1"/>
    </source>
</evidence>
<reference evidence="1" key="1">
    <citation type="journal article" date="2021" name="Open Biol.">
        <title>Shared evolutionary footprints suggest mitochondrial oxidative damage underlies multiple complex I losses in fungi.</title>
        <authorList>
            <person name="Schikora-Tamarit M.A."/>
            <person name="Marcet-Houben M."/>
            <person name="Nosek J."/>
            <person name="Gabaldon T."/>
        </authorList>
    </citation>
    <scope>NUCLEOTIDE SEQUENCE</scope>
    <source>
        <strain evidence="1">CBS6075</strain>
    </source>
</reference>
<proteinExistence type="predicted"/>
<keyword evidence="2" id="KW-1185">Reference proteome</keyword>
<comment type="caution">
    <text evidence="1">The sequence shown here is derived from an EMBL/GenBank/DDBJ whole genome shotgun (WGS) entry which is preliminary data.</text>
</comment>
<name>A0A9P8P1L9_9ASCO</name>
<dbReference type="RefSeq" id="XP_046059893.1">
    <property type="nucleotide sequence ID" value="XM_046206092.1"/>
</dbReference>
<dbReference type="AlphaFoldDB" id="A0A9P8P1L9"/>
<gene>
    <name evidence="1" type="ORF">OGAPHI_004958</name>
</gene>
<dbReference type="GeneID" id="70236922"/>
<evidence type="ECO:0000313" key="2">
    <source>
        <dbReference type="Proteomes" id="UP000769157"/>
    </source>
</evidence>
<accession>A0A9P8P1L9</accession>
<dbReference type="Proteomes" id="UP000769157">
    <property type="component" value="Unassembled WGS sequence"/>
</dbReference>
<organism evidence="1 2">
    <name type="scientific">Ogataea philodendri</name>
    <dbReference type="NCBI Taxonomy" id="1378263"/>
    <lineage>
        <taxon>Eukaryota</taxon>
        <taxon>Fungi</taxon>
        <taxon>Dikarya</taxon>
        <taxon>Ascomycota</taxon>
        <taxon>Saccharomycotina</taxon>
        <taxon>Pichiomycetes</taxon>
        <taxon>Pichiales</taxon>
        <taxon>Pichiaceae</taxon>
        <taxon>Ogataea</taxon>
    </lineage>
</organism>
<reference evidence="1" key="2">
    <citation type="submission" date="2021-01" db="EMBL/GenBank/DDBJ databases">
        <authorList>
            <person name="Schikora-Tamarit M.A."/>
        </authorList>
    </citation>
    <scope>NUCLEOTIDE SEQUENCE</scope>
    <source>
        <strain evidence="1">CBS6075</strain>
    </source>
</reference>